<evidence type="ECO:0000313" key="6">
    <source>
        <dbReference type="Proteomes" id="UP000215902"/>
    </source>
</evidence>
<organism evidence="5 6">
    <name type="scientific">Macrostomum lignano</name>
    <dbReference type="NCBI Taxonomy" id="282301"/>
    <lineage>
        <taxon>Eukaryota</taxon>
        <taxon>Metazoa</taxon>
        <taxon>Spiralia</taxon>
        <taxon>Lophotrochozoa</taxon>
        <taxon>Platyhelminthes</taxon>
        <taxon>Rhabditophora</taxon>
        <taxon>Macrostomorpha</taxon>
        <taxon>Macrostomida</taxon>
        <taxon>Macrostomidae</taxon>
        <taxon>Macrostomum</taxon>
    </lineage>
</organism>
<dbReference type="Gene3D" id="3.30.505.10">
    <property type="entry name" value="SH2 domain"/>
    <property type="match status" value="1"/>
</dbReference>
<dbReference type="Proteomes" id="UP000215902">
    <property type="component" value="Unassembled WGS sequence"/>
</dbReference>
<dbReference type="Pfam" id="PF00017">
    <property type="entry name" value="SH2"/>
    <property type="match status" value="1"/>
</dbReference>
<feature type="region of interest" description="Disordered" evidence="3">
    <location>
        <begin position="1"/>
        <end position="47"/>
    </location>
</feature>
<dbReference type="SUPFAM" id="SSF50729">
    <property type="entry name" value="PH domain-like"/>
    <property type="match status" value="1"/>
</dbReference>
<dbReference type="GO" id="GO:0005925">
    <property type="term" value="C:focal adhesion"/>
    <property type="evidence" value="ECO:0007669"/>
    <property type="project" value="TreeGrafter"/>
</dbReference>
<evidence type="ECO:0000256" key="1">
    <source>
        <dbReference type="ARBA" id="ARBA00022999"/>
    </source>
</evidence>
<dbReference type="InterPro" id="IPR051484">
    <property type="entry name" value="Tensin_PTEN_phosphatase"/>
</dbReference>
<protein>
    <recommendedName>
        <fullName evidence="4">SH2 domain-containing protein</fullName>
    </recommendedName>
</protein>
<dbReference type="PANTHER" id="PTHR45734">
    <property type="entry name" value="TENSIN"/>
    <property type="match status" value="1"/>
</dbReference>
<dbReference type="InterPro" id="IPR011993">
    <property type="entry name" value="PH-like_dom_sf"/>
</dbReference>
<dbReference type="OrthoDB" id="6273691at2759"/>
<dbReference type="InterPro" id="IPR036860">
    <property type="entry name" value="SH2_dom_sf"/>
</dbReference>
<feature type="compositionally biased region" description="Polar residues" evidence="3">
    <location>
        <begin position="20"/>
        <end position="39"/>
    </location>
</feature>
<feature type="compositionally biased region" description="Polar residues" evidence="3">
    <location>
        <begin position="496"/>
        <end position="507"/>
    </location>
</feature>
<evidence type="ECO:0000313" key="5">
    <source>
        <dbReference type="EMBL" id="PAA66203.1"/>
    </source>
</evidence>
<dbReference type="AlphaFoldDB" id="A0A267EXH1"/>
<dbReference type="Gene3D" id="2.30.29.30">
    <property type="entry name" value="Pleckstrin-homology domain (PH domain)/Phosphotyrosine-binding domain (PTB)"/>
    <property type="match status" value="1"/>
</dbReference>
<proteinExistence type="predicted"/>
<feature type="compositionally biased region" description="Basic and acidic residues" evidence="3">
    <location>
        <begin position="192"/>
        <end position="205"/>
    </location>
</feature>
<gene>
    <name evidence="5" type="ORF">BOX15_Mlig014041g1</name>
</gene>
<dbReference type="SUPFAM" id="SSF55550">
    <property type="entry name" value="SH2 domain"/>
    <property type="match status" value="1"/>
</dbReference>
<feature type="compositionally biased region" description="Basic and acidic residues" evidence="3">
    <location>
        <begin position="339"/>
        <end position="350"/>
    </location>
</feature>
<dbReference type="PANTHER" id="PTHR45734:SF10">
    <property type="entry name" value="BLISTERY, ISOFORM A"/>
    <property type="match status" value="1"/>
</dbReference>
<feature type="region of interest" description="Disordered" evidence="3">
    <location>
        <begin position="496"/>
        <end position="522"/>
    </location>
</feature>
<evidence type="ECO:0000259" key="4">
    <source>
        <dbReference type="PROSITE" id="PS50001"/>
    </source>
</evidence>
<evidence type="ECO:0000256" key="3">
    <source>
        <dbReference type="SAM" id="MobiDB-lite"/>
    </source>
</evidence>
<feature type="region of interest" description="Disordered" evidence="3">
    <location>
        <begin position="410"/>
        <end position="429"/>
    </location>
</feature>
<dbReference type="SMART" id="SM00252">
    <property type="entry name" value="SH2"/>
    <property type="match status" value="1"/>
</dbReference>
<feature type="region of interest" description="Disordered" evidence="3">
    <location>
        <begin position="76"/>
        <end position="101"/>
    </location>
</feature>
<feature type="domain" description="SH2" evidence="4">
    <location>
        <begin position="366"/>
        <end position="484"/>
    </location>
</feature>
<reference evidence="5 6" key="1">
    <citation type="submission" date="2017-06" db="EMBL/GenBank/DDBJ databases">
        <title>A platform for efficient transgenesis in Macrostomum lignano, a flatworm model organism for stem cell research.</title>
        <authorList>
            <person name="Berezikov E."/>
        </authorList>
    </citation>
    <scope>NUCLEOTIDE SEQUENCE [LARGE SCALE GENOMIC DNA]</scope>
    <source>
        <strain evidence="5">DV1</strain>
        <tissue evidence="5">Whole organism</tissue>
    </source>
</reference>
<feature type="compositionally biased region" description="Basic and acidic residues" evidence="3">
    <location>
        <begin position="232"/>
        <end position="254"/>
    </location>
</feature>
<dbReference type="EMBL" id="NIVC01001580">
    <property type="protein sequence ID" value="PAA66203.1"/>
    <property type="molecule type" value="Genomic_DNA"/>
</dbReference>
<keyword evidence="1 2" id="KW-0727">SH2 domain</keyword>
<dbReference type="PRINTS" id="PR00401">
    <property type="entry name" value="SH2DOMAIN"/>
</dbReference>
<dbReference type="InterPro" id="IPR000980">
    <property type="entry name" value="SH2"/>
</dbReference>
<dbReference type="STRING" id="282301.A0A267EXH1"/>
<feature type="region of interest" description="Disordered" evidence="3">
    <location>
        <begin position="181"/>
        <end position="281"/>
    </location>
</feature>
<keyword evidence="6" id="KW-1185">Reference proteome</keyword>
<name>A0A267EXH1_9PLAT</name>
<sequence length="676" mass="74438">MEDKRLFSSAFHASGGTSGSFGRQQHSTNSQWSHQSRPTAASRVSHLAAGGVSRQQDFGDPLQDLERLLNRLLNDADVDGEPQTKSKRHPETFQQSKKHGNVDWKIRQDAIVKDRELRDGVSMRRKDFVTNRPNNHHRSRRSAVETAVTSNYQIEKPGFTEQNQGTAGNYDHWFAGQQISTDHTTNQRHSRYRSDFGGDELKAPEQKMVGRVPPSPSWPFNCPIHNPATLKQQERQVGREIEITDLRNQRERAPRQSSTAAFGSDASVAGGSQRAVSHRREATLRASAEQLNHLSRRDGAASGSSTNVAAALVPHRRSASDAAVRGYRPTSEDSLDYEETPRVGRGRNGEDDGQWANEAEAAMSAWYQPNISREQAVAALREAPAGSFIVRDSQTYPGAYGLAVRVLRPPAPQQQQRQQPRSHLTAQDPRDSLVRHFLIEVSPGGGGVRIRGCSNEPVFRSLSELVQCHSLTLLALPCCLRLPKLAKAQTATMATSVRQSGPKSSLTAVGREPRTGAEEATSGRRGTTYKVLYFCTVDVPFSAVNNQTQWPHKAVSSAVGQVVRPGGPRPIECRMRISGRGIKLSGLGWHTEFRLAYSAEDCLACELDPAGRRYSDTVGTQTVSSLFGLLVKKYGFYGDQNACLVLGGNLDSSAKSIVEFVNRSCMQPASLMQQHR</sequence>
<dbReference type="PROSITE" id="PS50001">
    <property type="entry name" value="SH2"/>
    <property type="match status" value="1"/>
</dbReference>
<accession>A0A267EXH1</accession>
<evidence type="ECO:0000256" key="2">
    <source>
        <dbReference type="PROSITE-ProRule" id="PRU00191"/>
    </source>
</evidence>
<feature type="region of interest" description="Disordered" evidence="3">
    <location>
        <begin position="294"/>
        <end position="353"/>
    </location>
</feature>
<comment type="caution">
    <text evidence="5">The sequence shown here is derived from an EMBL/GenBank/DDBJ whole genome shotgun (WGS) entry which is preliminary data.</text>
</comment>